<feature type="compositionally biased region" description="Basic and acidic residues" evidence="1">
    <location>
        <begin position="92"/>
        <end position="105"/>
    </location>
</feature>
<evidence type="ECO:0008006" key="4">
    <source>
        <dbReference type="Google" id="ProtNLM"/>
    </source>
</evidence>
<name>A0A449CYE8_9MICO</name>
<organism evidence="2 3">
    <name type="scientific">Brevibacterium casei</name>
    <dbReference type="NCBI Taxonomy" id="33889"/>
    <lineage>
        <taxon>Bacteria</taxon>
        <taxon>Bacillati</taxon>
        <taxon>Actinomycetota</taxon>
        <taxon>Actinomycetes</taxon>
        <taxon>Micrococcales</taxon>
        <taxon>Brevibacteriaceae</taxon>
        <taxon>Brevibacterium</taxon>
    </lineage>
</organism>
<gene>
    <name evidence="2" type="ORF">NCTC12391_00154</name>
</gene>
<dbReference type="Proteomes" id="UP000386281">
    <property type="component" value="Unassembled WGS sequence"/>
</dbReference>
<dbReference type="EMBL" id="CAACXN010000005">
    <property type="protein sequence ID" value="VEW10360.1"/>
    <property type="molecule type" value="Genomic_DNA"/>
</dbReference>
<reference evidence="2 3" key="1">
    <citation type="submission" date="2019-02" db="EMBL/GenBank/DDBJ databases">
        <authorList>
            <consortium name="Pathogen Informatics"/>
        </authorList>
    </citation>
    <scope>NUCLEOTIDE SEQUENCE [LARGE SCALE GENOMIC DNA]</scope>
    <source>
        <strain evidence="2 3">3012STDY7078520</strain>
    </source>
</reference>
<evidence type="ECO:0000313" key="2">
    <source>
        <dbReference type="EMBL" id="VEW10360.1"/>
    </source>
</evidence>
<accession>A0A449CYE8</accession>
<evidence type="ECO:0000256" key="1">
    <source>
        <dbReference type="SAM" id="MobiDB-lite"/>
    </source>
</evidence>
<sequence length="115" mass="13600">MPLPDYPPEWWDVSFGITSGFREGYQRGHRDGHRTGWQAGLEAGALRDETFIRSLADEIRRRDLDDDRMDTSDVRQWISKLIESLDAKARRDAFDQRVRQDREQRQTPQPNWRAA</sequence>
<evidence type="ECO:0000313" key="3">
    <source>
        <dbReference type="Proteomes" id="UP000386281"/>
    </source>
</evidence>
<dbReference type="RefSeq" id="WP_190246460.1">
    <property type="nucleotide sequence ID" value="NZ_CAACXN010000005.1"/>
</dbReference>
<protein>
    <recommendedName>
        <fullName evidence="4">Flagellar assembly protein H</fullName>
    </recommendedName>
</protein>
<dbReference type="AlphaFoldDB" id="A0A449CYE8"/>
<proteinExistence type="predicted"/>
<feature type="region of interest" description="Disordered" evidence="1">
    <location>
        <begin position="92"/>
        <end position="115"/>
    </location>
</feature>